<dbReference type="Proteomes" id="UP000282125">
    <property type="component" value="Unassembled WGS sequence"/>
</dbReference>
<dbReference type="RefSeq" id="WP_124963823.1">
    <property type="nucleotide sequence ID" value="NZ_RRAZ01000005.1"/>
</dbReference>
<keyword evidence="1" id="KW-0732">Signal</keyword>
<evidence type="ECO:0000313" key="2">
    <source>
        <dbReference type="EMBL" id="RRH76878.1"/>
    </source>
</evidence>
<keyword evidence="3" id="KW-1185">Reference proteome</keyword>
<evidence type="ECO:0000256" key="1">
    <source>
        <dbReference type="SAM" id="SignalP"/>
    </source>
</evidence>
<reference evidence="2 3" key="1">
    <citation type="submission" date="2018-11" db="EMBL/GenBank/DDBJ databases">
        <title>Gemmobacter sp. nov., YIM 102744-1 draft genome.</title>
        <authorList>
            <person name="Li G."/>
            <person name="Jiang Y."/>
        </authorList>
    </citation>
    <scope>NUCLEOTIDE SEQUENCE [LARGE SCALE GENOMIC DNA]</scope>
    <source>
        <strain evidence="2 3">YIM 102744-1</strain>
    </source>
</reference>
<gene>
    <name evidence="2" type="ORF">EG244_04525</name>
</gene>
<name>A0A3P3DW21_9RHOB</name>
<organism evidence="2 3">
    <name type="scientific">Falsigemmobacter faecalis</name>
    <dbReference type="NCBI Taxonomy" id="2488730"/>
    <lineage>
        <taxon>Bacteria</taxon>
        <taxon>Pseudomonadati</taxon>
        <taxon>Pseudomonadota</taxon>
        <taxon>Alphaproteobacteria</taxon>
        <taxon>Rhodobacterales</taxon>
        <taxon>Paracoccaceae</taxon>
        <taxon>Falsigemmobacter</taxon>
    </lineage>
</organism>
<sequence>MRKFLIAGTFLIATPFAAWAGPIGNACAESPRARGDRALCNCIQQAADRTLTRSEQRRAAKFFRDPDAAQQVRASKSNGDNEFWARYRAFGDMAEAFCAR</sequence>
<dbReference type="EMBL" id="RRAZ01000005">
    <property type="protein sequence ID" value="RRH76878.1"/>
    <property type="molecule type" value="Genomic_DNA"/>
</dbReference>
<evidence type="ECO:0008006" key="4">
    <source>
        <dbReference type="Google" id="ProtNLM"/>
    </source>
</evidence>
<dbReference type="OrthoDB" id="7659053at2"/>
<evidence type="ECO:0000313" key="3">
    <source>
        <dbReference type="Proteomes" id="UP000282125"/>
    </source>
</evidence>
<protein>
    <recommendedName>
        <fullName evidence="4">Arginine transporter</fullName>
    </recommendedName>
</protein>
<accession>A0A3P3DW21</accession>
<proteinExistence type="predicted"/>
<feature type="signal peptide" evidence="1">
    <location>
        <begin position="1"/>
        <end position="20"/>
    </location>
</feature>
<feature type="chain" id="PRO_5018182542" description="Arginine transporter" evidence="1">
    <location>
        <begin position="21"/>
        <end position="100"/>
    </location>
</feature>
<dbReference type="AlphaFoldDB" id="A0A3P3DW21"/>
<comment type="caution">
    <text evidence="2">The sequence shown here is derived from an EMBL/GenBank/DDBJ whole genome shotgun (WGS) entry which is preliminary data.</text>
</comment>